<name>A0A914D5N4_9BILA</name>
<dbReference type="WBParaSite" id="ACRNAN_scaffold18459.g20060.t1">
    <property type="protein sequence ID" value="ACRNAN_scaffold18459.g20060.t1"/>
    <property type="gene ID" value="ACRNAN_scaffold18459.g20060"/>
</dbReference>
<accession>A0A914D5N4</accession>
<evidence type="ECO:0000313" key="2">
    <source>
        <dbReference type="WBParaSite" id="ACRNAN_scaffold18459.g20060.t1"/>
    </source>
</evidence>
<proteinExistence type="predicted"/>
<dbReference type="Proteomes" id="UP000887540">
    <property type="component" value="Unplaced"/>
</dbReference>
<sequence>MALKSRILLKSIETTPAVADTVVQAICVLYNFDIDECRQYRPEQLADHGDENNGAWRNAAGGAVQRFVQMRPANANNSKKRGQMHSKFIENLFLWCWSHYMARTINSAL</sequence>
<protein>
    <submittedName>
        <fullName evidence="2">Uncharacterized protein</fullName>
    </submittedName>
</protein>
<keyword evidence="1" id="KW-1185">Reference proteome</keyword>
<dbReference type="AlphaFoldDB" id="A0A914D5N4"/>
<evidence type="ECO:0000313" key="1">
    <source>
        <dbReference type="Proteomes" id="UP000887540"/>
    </source>
</evidence>
<organism evidence="1 2">
    <name type="scientific">Acrobeloides nanus</name>
    <dbReference type="NCBI Taxonomy" id="290746"/>
    <lineage>
        <taxon>Eukaryota</taxon>
        <taxon>Metazoa</taxon>
        <taxon>Ecdysozoa</taxon>
        <taxon>Nematoda</taxon>
        <taxon>Chromadorea</taxon>
        <taxon>Rhabditida</taxon>
        <taxon>Tylenchina</taxon>
        <taxon>Cephalobomorpha</taxon>
        <taxon>Cephaloboidea</taxon>
        <taxon>Cephalobidae</taxon>
        <taxon>Acrobeloides</taxon>
    </lineage>
</organism>
<reference evidence="2" key="1">
    <citation type="submission" date="2022-11" db="UniProtKB">
        <authorList>
            <consortium name="WormBaseParasite"/>
        </authorList>
    </citation>
    <scope>IDENTIFICATION</scope>
</reference>